<dbReference type="EMBL" id="JAPEUR010000337">
    <property type="protein sequence ID" value="KAJ4311308.1"/>
    <property type="molecule type" value="Genomic_DNA"/>
</dbReference>
<sequence length="110" mass="12267">MAPPAGKLEFLIYMPDHAGASHKRQATRPLHIQGMKEDPEDFWQLGGFSVAEHPKAGGEPSPNGSAMIVYAESKDQVLERLRKDVFAKEGIWDVDNAHIVPFYSVVRRPV</sequence>
<organism evidence="1 2">
    <name type="scientific">Fusarium piperis</name>
    <dbReference type="NCBI Taxonomy" id="1435070"/>
    <lineage>
        <taxon>Eukaryota</taxon>
        <taxon>Fungi</taxon>
        <taxon>Dikarya</taxon>
        <taxon>Ascomycota</taxon>
        <taxon>Pezizomycotina</taxon>
        <taxon>Sordariomycetes</taxon>
        <taxon>Hypocreomycetidae</taxon>
        <taxon>Hypocreales</taxon>
        <taxon>Nectriaceae</taxon>
        <taxon>Fusarium</taxon>
        <taxon>Fusarium solani species complex</taxon>
    </lineage>
</organism>
<proteinExistence type="predicted"/>
<dbReference type="OrthoDB" id="5519740at2759"/>
<dbReference type="PANTHER" id="PTHR33606:SF3">
    <property type="entry name" value="PROTEIN YCII"/>
    <property type="match status" value="1"/>
</dbReference>
<dbReference type="Gene3D" id="3.30.70.1060">
    <property type="entry name" value="Dimeric alpha+beta barrel"/>
    <property type="match status" value="1"/>
</dbReference>
<dbReference type="AlphaFoldDB" id="A0A9W8W1K1"/>
<gene>
    <name evidence="1" type="ORF">N0V84_010513</name>
</gene>
<accession>A0A9W8W1K1</accession>
<dbReference type="PANTHER" id="PTHR33606">
    <property type="entry name" value="PROTEIN YCII"/>
    <property type="match status" value="1"/>
</dbReference>
<name>A0A9W8W1K1_9HYPO</name>
<evidence type="ECO:0008006" key="3">
    <source>
        <dbReference type="Google" id="ProtNLM"/>
    </source>
</evidence>
<evidence type="ECO:0000313" key="2">
    <source>
        <dbReference type="Proteomes" id="UP001140502"/>
    </source>
</evidence>
<comment type="caution">
    <text evidence="1">The sequence shown here is derived from an EMBL/GenBank/DDBJ whole genome shotgun (WGS) entry which is preliminary data.</text>
</comment>
<dbReference type="InterPro" id="IPR051807">
    <property type="entry name" value="Sec-metab_biosynth-assoc"/>
</dbReference>
<reference evidence="1" key="1">
    <citation type="submission" date="2022-10" db="EMBL/GenBank/DDBJ databases">
        <title>Tapping the CABI collections for fungal endophytes: first genome assemblies for Collariella, Neodidymelliopsis, Ascochyta clinopodiicola, Didymella pomorum, Didymosphaeria variabile, Neocosmospora piperis and Neocucurbitaria cava.</title>
        <authorList>
            <person name="Hill R."/>
        </authorList>
    </citation>
    <scope>NUCLEOTIDE SEQUENCE</scope>
    <source>
        <strain evidence="1">IMI 366586</strain>
    </source>
</reference>
<dbReference type="SUPFAM" id="SSF54909">
    <property type="entry name" value="Dimeric alpha+beta barrel"/>
    <property type="match status" value="1"/>
</dbReference>
<evidence type="ECO:0000313" key="1">
    <source>
        <dbReference type="EMBL" id="KAJ4311308.1"/>
    </source>
</evidence>
<dbReference type="Proteomes" id="UP001140502">
    <property type="component" value="Unassembled WGS sequence"/>
</dbReference>
<keyword evidence="2" id="KW-1185">Reference proteome</keyword>
<dbReference type="InterPro" id="IPR011008">
    <property type="entry name" value="Dimeric_a/b-barrel"/>
</dbReference>
<protein>
    <recommendedName>
        <fullName evidence="3">YCII-related domain-containing protein</fullName>
    </recommendedName>
</protein>